<dbReference type="SUPFAM" id="SSF46894">
    <property type="entry name" value="C-terminal effector domain of the bipartite response regulators"/>
    <property type="match status" value="1"/>
</dbReference>
<proteinExistence type="predicted"/>
<keyword evidence="2" id="KW-1185">Reference proteome</keyword>
<sequence>MEEKIDYGTGTLDKKGISKEYFGNITNSDVVMEILSLVLVLYARIEHPTKANSIPVMNRIPKILASMSDDKKLSILNLAFSPYDTNAEINKQLKEIYFCYFDKYHFTHDEKELAWLLLRAYSTDECAAQMNLSVPSFRYAIKKMCDKTNTKSRGDLVSKLRKDIDGE</sequence>
<reference evidence="1" key="1">
    <citation type="submission" date="2023-07" db="EMBL/GenBank/DDBJ databases">
        <title>Between Cages and Wild: Unraveling the Impact of Captivity on Animal Microbiomes and Antimicrobial Resistance.</title>
        <authorList>
            <person name="Schmartz G.P."/>
            <person name="Rehner J."/>
            <person name="Schuff M.J."/>
            <person name="Becker S.L."/>
            <person name="Kravczyk M."/>
            <person name="Gurevich A."/>
            <person name="Francke R."/>
            <person name="Mueller R."/>
            <person name="Keller V."/>
            <person name="Keller A."/>
        </authorList>
    </citation>
    <scope>NUCLEOTIDE SEQUENCE</scope>
    <source>
        <strain evidence="1">S12M_St_49</strain>
    </source>
</reference>
<evidence type="ECO:0000313" key="1">
    <source>
        <dbReference type="EMBL" id="MDO4841353.1"/>
    </source>
</evidence>
<dbReference type="Gene3D" id="1.10.10.10">
    <property type="entry name" value="Winged helix-like DNA-binding domain superfamily/Winged helix DNA-binding domain"/>
    <property type="match status" value="1"/>
</dbReference>
<protein>
    <submittedName>
        <fullName evidence="1">Uncharacterized protein</fullName>
    </submittedName>
</protein>
<comment type="caution">
    <text evidence="1">The sequence shown here is derived from an EMBL/GenBank/DDBJ whole genome shotgun (WGS) entry which is preliminary data.</text>
</comment>
<organism evidence="1 2">
    <name type="scientific">Phoenicibacter congonensis</name>
    <dbReference type="NCBI Taxonomy" id="1944646"/>
    <lineage>
        <taxon>Bacteria</taxon>
        <taxon>Bacillati</taxon>
        <taxon>Actinomycetota</taxon>
        <taxon>Coriobacteriia</taxon>
        <taxon>Eggerthellales</taxon>
        <taxon>Eggerthellaceae</taxon>
        <taxon>Phoenicibacter</taxon>
    </lineage>
</organism>
<dbReference type="GO" id="GO:0006355">
    <property type="term" value="P:regulation of DNA-templated transcription"/>
    <property type="evidence" value="ECO:0007669"/>
    <property type="project" value="InterPro"/>
</dbReference>
<dbReference type="InterPro" id="IPR016032">
    <property type="entry name" value="Sig_transdc_resp-reg_C-effctor"/>
</dbReference>
<dbReference type="Proteomes" id="UP001168575">
    <property type="component" value="Unassembled WGS sequence"/>
</dbReference>
<name>A0AA43RGE3_9ACTN</name>
<dbReference type="GO" id="GO:0003677">
    <property type="term" value="F:DNA binding"/>
    <property type="evidence" value="ECO:0007669"/>
    <property type="project" value="InterPro"/>
</dbReference>
<evidence type="ECO:0000313" key="2">
    <source>
        <dbReference type="Proteomes" id="UP001168575"/>
    </source>
</evidence>
<dbReference type="InterPro" id="IPR036388">
    <property type="entry name" value="WH-like_DNA-bd_sf"/>
</dbReference>
<dbReference type="EMBL" id="JAUMVS010000012">
    <property type="protein sequence ID" value="MDO4841353.1"/>
    <property type="molecule type" value="Genomic_DNA"/>
</dbReference>
<gene>
    <name evidence="1" type="ORF">Q3982_01585</name>
</gene>
<dbReference type="AlphaFoldDB" id="A0AA43RGE3"/>
<accession>A0AA43RGE3</accession>